<dbReference type="EMBL" id="AZER01000016">
    <property type="protein sequence ID" value="KRL27236.1"/>
    <property type="molecule type" value="Genomic_DNA"/>
</dbReference>
<keyword evidence="2" id="KW-1185">Reference proteome</keyword>
<accession>A0A0R1P9A0</accession>
<proteinExistence type="predicted"/>
<dbReference type="OrthoDB" id="2313915at2"/>
<comment type="caution">
    <text evidence="1">The sequence shown here is derived from an EMBL/GenBank/DDBJ whole genome shotgun (WGS) entry which is preliminary data.</text>
</comment>
<protein>
    <submittedName>
        <fullName evidence="1">Uncharacterized protein</fullName>
    </submittedName>
</protein>
<sequence length="81" mass="9456">MNPHQTSCDHDWFHVRYHGEDRDDGTSNELSIKPAVDEDRLNVLLTNVGFDQHCYDNTLSLTREDAAQLADFLKEWLNRPK</sequence>
<name>A0A0R1P9A0_9LACO</name>
<evidence type="ECO:0000313" key="2">
    <source>
        <dbReference type="Proteomes" id="UP000051445"/>
    </source>
</evidence>
<dbReference type="PATRIC" id="fig|1423746.3.peg.1004"/>
<organism evidence="1 2">
    <name type="scientific">Limosilactobacillus frumenti DSM 13145</name>
    <dbReference type="NCBI Taxonomy" id="1423746"/>
    <lineage>
        <taxon>Bacteria</taxon>
        <taxon>Bacillati</taxon>
        <taxon>Bacillota</taxon>
        <taxon>Bacilli</taxon>
        <taxon>Lactobacillales</taxon>
        <taxon>Lactobacillaceae</taxon>
        <taxon>Limosilactobacillus</taxon>
    </lineage>
</organism>
<dbReference type="RefSeq" id="WP_057751031.1">
    <property type="nucleotide sequence ID" value="NZ_AZER01000016.1"/>
</dbReference>
<dbReference type="STRING" id="1423746.FD27_GL000990"/>
<gene>
    <name evidence="1" type="ORF">FD27_GL000990</name>
</gene>
<evidence type="ECO:0000313" key="1">
    <source>
        <dbReference type="EMBL" id="KRL27236.1"/>
    </source>
</evidence>
<dbReference type="AlphaFoldDB" id="A0A0R1P9A0"/>
<dbReference type="Proteomes" id="UP000051445">
    <property type="component" value="Unassembled WGS sequence"/>
</dbReference>
<reference evidence="1 2" key="1">
    <citation type="journal article" date="2015" name="Genome Announc.">
        <title>Expanding the biotechnology potential of lactobacilli through comparative genomics of 213 strains and associated genera.</title>
        <authorList>
            <person name="Sun Z."/>
            <person name="Harris H.M."/>
            <person name="McCann A."/>
            <person name="Guo C."/>
            <person name="Argimon S."/>
            <person name="Zhang W."/>
            <person name="Yang X."/>
            <person name="Jeffery I.B."/>
            <person name="Cooney J.C."/>
            <person name="Kagawa T.F."/>
            <person name="Liu W."/>
            <person name="Song Y."/>
            <person name="Salvetti E."/>
            <person name="Wrobel A."/>
            <person name="Rasinkangas P."/>
            <person name="Parkhill J."/>
            <person name="Rea M.C."/>
            <person name="O'Sullivan O."/>
            <person name="Ritari J."/>
            <person name="Douillard F.P."/>
            <person name="Paul Ross R."/>
            <person name="Yang R."/>
            <person name="Briner A.E."/>
            <person name="Felis G.E."/>
            <person name="de Vos W.M."/>
            <person name="Barrangou R."/>
            <person name="Klaenhammer T.R."/>
            <person name="Caufield P.W."/>
            <person name="Cui Y."/>
            <person name="Zhang H."/>
            <person name="O'Toole P.W."/>
        </authorList>
    </citation>
    <scope>NUCLEOTIDE SEQUENCE [LARGE SCALE GENOMIC DNA]</scope>
    <source>
        <strain evidence="1 2">DSM 13145</strain>
    </source>
</reference>